<dbReference type="GO" id="GO:0003712">
    <property type="term" value="F:transcription coregulator activity"/>
    <property type="evidence" value="ECO:0007669"/>
    <property type="project" value="InterPro"/>
</dbReference>
<keyword evidence="7 10" id="KW-0804">Transcription</keyword>
<comment type="similarity">
    <text evidence="2 10">Belongs to the Mediator complex subunit 15 family.</text>
</comment>
<dbReference type="PANTHER" id="PTHR31804:SF3">
    <property type="entry name" value="MEDIATOR OF RNA POLYMERASE II TRANSCRIPTION SUBUNIT 15"/>
    <property type="match status" value="1"/>
</dbReference>
<dbReference type="Pfam" id="PF21539">
    <property type="entry name" value="Med15_C"/>
    <property type="match status" value="1"/>
</dbReference>
<evidence type="ECO:0000256" key="3">
    <source>
        <dbReference type="ARBA" id="ARBA00011837"/>
    </source>
</evidence>
<dbReference type="EMBL" id="VUJU01000138">
    <property type="protein sequence ID" value="KAF0772769.1"/>
    <property type="molecule type" value="Genomic_DNA"/>
</dbReference>
<evidence type="ECO:0000256" key="10">
    <source>
        <dbReference type="RuleBase" id="RU364148"/>
    </source>
</evidence>
<evidence type="ECO:0000256" key="1">
    <source>
        <dbReference type="ARBA" id="ARBA00004123"/>
    </source>
</evidence>
<dbReference type="AlphaFoldDB" id="A0A6G0ZNH3"/>
<feature type="domain" description="Mediator of RNA polymerase II transcription subunit 15 N-terminal" evidence="12">
    <location>
        <begin position="4"/>
        <end position="73"/>
    </location>
</feature>
<dbReference type="Proteomes" id="UP000478052">
    <property type="component" value="Unassembled WGS sequence"/>
</dbReference>
<comment type="caution">
    <text evidence="15">The sequence shown here is derived from an EMBL/GenBank/DDBJ whole genome shotgun (WGS) entry which is preliminary data.</text>
</comment>
<dbReference type="GO" id="GO:0006355">
    <property type="term" value="P:regulation of DNA-templated transcription"/>
    <property type="evidence" value="ECO:0007669"/>
    <property type="project" value="InterPro"/>
</dbReference>
<feature type="region of interest" description="Disordered" evidence="11">
    <location>
        <begin position="266"/>
        <end position="352"/>
    </location>
</feature>
<dbReference type="Pfam" id="PF21538">
    <property type="entry name" value="Med15_M"/>
    <property type="match status" value="1"/>
</dbReference>
<feature type="compositionally biased region" description="Low complexity" evidence="11">
    <location>
        <begin position="279"/>
        <end position="298"/>
    </location>
</feature>
<comment type="function">
    <text evidence="10">Component of the Mediator complex, a coactivator involved in the regulated transcription of nearly all RNA polymerase II-dependent genes. Mediator functions as a bridge to convey information from gene-specific regulatory proteins to the basal RNA polymerase II transcription machinery. Mediator is recruited to promoters by direct interactions with regulatory proteins and serves as a scaffold for the assembly of a functional preinitiation complex with RNA polymerase II and the general transcription factors.</text>
</comment>
<evidence type="ECO:0000259" key="14">
    <source>
        <dbReference type="Pfam" id="PF21539"/>
    </source>
</evidence>
<evidence type="ECO:0000256" key="7">
    <source>
        <dbReference type="ARBA" id="ARBA00023163"/>
    </source>
</evidence>
<keyword evidence="8 10" id="KW-0539">Nucleus</keyword>
<evidence type="ECO:0000256" key="9">
    <source>
        <dbReference type="ARBA" id="ARBA00032016"/>
    </source>
</evidence>
<dbReference type="InterPro" id="IPR048385">
    <property type="entry name" value="Med15_central"/>
</dbReference>
<dbReference type="Gene3D" id="1.10.246.20">
    <property type="entry name" value="Coactivator CBP, KIX domain"/>
    <property type="match status" value="1"/>
</dbReference>
<feature type="region of interest" description="Disordered" evidence="11">
    <location>
        <begin position="108"/>
        <end position="134"/>
    </location>
</feature>
<evidence type="ECO:0000256" key="6">
    <source>
        <dbReference type="ARBA" id="ARBA00023159"/>
    </source>
</evidence>
<organism evidence="15 16">
    <name type="scientific">Aphis craccivora</name>
    <name type="common">Cowpea aphid</name>
    <dbReference type="NCBI Taxonomy" id="307492"/>
    <lineage>
        <taxon>Eukaryota</taxon>
        <taxon>Metazoa</taxon>
        <taxon>Ecdysozoa</taxon>
        <taxon>Arthropoda</taxon>
        <taxon>Hexapoda</taxon>
        <taxon>Insecta</taxon>
        <taxon>Pterygota</taxon>
        <taxon>Neoptera</taxon>
        <taxon>Paraneoptera</taxon>
        <taxon>Hemiptera</taxon>
        <taxon>Sternorrhyncha</taxon>
        <taxon>Aphidomorpha</taxon>
        <taxon>Aphidoidea</taxon>
        <taxon>Aphididae</taxon>
        <taxon>Aphidini</taxon>
        <taxon>Aphis</taxon>
        <taxon>Aphis</taxon>
    </lineage>
</organism>
<evidence type="ECO:0000259" key="12">
    <source>
        <dbReference type="Pfam" id="PF09606"/>
    </source>
</evidence>
<dbReference type="InterPro" id="IPR036529">
    <property type="entry name" value="KIX_dom_sf"/>
</dbReference>
<feature type="compositionally biased region" description="Polar residues" evidence="11">
    <location>
        <begin position="299"/>
        <end position="316"/>
    </location>
</feature>
<evidence type="ECO:0000313" key="16">
    <source>
        <dbReference type="Proteomes" id="UP000478052"/>
    </source>
</evidence>
<comment type="subunit">
    <text evidence="3 10">Component of the Mediator complex.</text>
</comment>
<gene>
    <name evidence="10" type="primary">MED15</name>
    <name evidence="15" type="ORF">FWK35_00010449</name>
</gene>
<feature type="domain" description="ARC105/Med15 mediator subunit C-terminal" evidence="14">
    <location>
        <begin position="496"/>
        <end position="604"/>
    </location>
</feature>
<dbReference type="GO" id="GO:0005634">
    <property type="term" value="C:nucleus"/>
    <property type="evidence" value="ECO:0007669"/>
    <property type="project" value="UniProtKB-SubCell"/>
</dbReference>
<dbReference type="FunFam" id="1.10.246.20:FF:000002">
    <property type="entry name" value="Mediator of RNA polymerase II transcription subunit 15"/>
    <property type="match status" value="1"/>
</dbReference>
<feature type="domain" description="ARC105/Med15 mediator subunit central" evidence="13">
    <location>
        <begin position="354"/>
        <end position="469"/>
    </location>
</feature>
<keyword evidence="5 10" id="KW-0805">Transcription regulation</keyword>
<evidence type="ECO:0000256" key="5">
    <source>
        <dbReference type="ARBA" id="ARBA00023015"/>
    </source>
</evidence>
<dbReference type="Pfam" id="PF09606">
    <property type="entry name" value="Med15_N"/>
    <property type="match status" value="1"/>
</dbReference>
<proteinExistence type="inferred from homology"/>
<keyword evidence="16" id="KW-1185">Reference proteome</keyword>
<dbReference type="OrthoDB" id="10055322at2759"/>
<evidence type="ECO:0000259" key="13">
    <source>
        <dbReference type="Pfam" id="PF21538"/>
    </source>
</evidence>
<evidence type="ECO:0000256" key="8">
    <source>
        <dbReference type="ARBA" id="ARBA00023242"/>
    </source>
</evidence>
<feature type="compositionally biased region" description="Low complexity" evidence="11">
    <location>
        <begin position="322"/>
        <end position="335"/>
    </location>
</feature>
<evidence type="ECO:0000256" key="4">
    <source>
        <dbReference type="ARBA" id="ARBA00019613"/>
    </source>
</evidence>
<comment type="subcellular location">
    <subcellularLocation>
        <location evidence="1 10">Nucleus</location>
    </subcellularLocation>
</comment>
<name>A0A6G0ZNH3_APHCR</name>
<keyword evidence="6 10" id="KW-0010">Activator</keyword>
<dbReference type="InterPro" id="IPR019087">
    <property type="entry name" value="Med15_N"/>
</dbReference>
<evidence type="ECO:0000256" key="11">
    <source>
        <dbReference type="SAM" id="MobiDB-lite"/>
    </source>
</evidence>
<accession>A0A6G0ZNH3</accession>
<evidence type="ECO:0000256" key="2">
    <source>
        <dbReference type="ARBA" id="ARBA00009807"/>
    </source>
</evidence>
<dbReference type="InterPro" id="IPR048386">
    <property type="entry name" value="Med15_C"/>
</dbReference>
<sequence>MSDDDIWRTSSFRHNVVNKIDEAIAQSGMPTSKNSLEMENHVFMKAKTKDEYLSYVARLLLHVGGRDMRGGNQMMNMNQNPGPVNATTLLQTLNNRPQTQNKLPGQMTMGPGPMNQGPPLRPSGPMGQGPMMQNPNAGPMGNQMGQGPPMPMSSVMGGPPMQNMPVQMPVQGMPVQGMPVQGMPVQGMPGVVPSNMPSNAMGRMQPRKITLCYQFWGQPPLPYAISFTHVNYFDVQFYKELFLIHMPVGPENVMMIPNQPVVGGYPAGPPRSVGNNQFLSHNSPSSPQQSPVNVLPSSNQMIGSPSGPQLTPSGQMSGPIRSIGNVPSPGSSVPSLNTPMNPSSNAGPSPLAQEDIAYREKVRQLSKYIEPLRKMIAHMGNEDVEKLSKMKKLLEILSTPTQRMPLETLLKCEIALERLDLSRGEGGSVPPPQSSSMREVHPLIEVIGSMIQSPNFNHTLHRTFAPCIEFMVGQRRPLSPPPYAGNENSNEVQSIIPKALEGEIARLDQRFKVSLDPVRPSGVSCIRLLCWLDDKNLPCVPPINIIVYENYPPANPACIISSNDYGGTSFLMCVKDVFESRMMLMPVRFTVSHILDSWEMSVRQAVALLLDNKDSIANN</sequence>
<dbReference type="PANTHER" id="PTHR31804">
    <property type="entry name" value="MEDIATOR OF RNA POLYMERASE II TRANSCRIPTION SUBUNIT 15"/>
    <property type="match status" value="1"/>
</dbReference>
<protein>
    <recommendedName>
        <fullName evidence="4 10">Mediator of RNA polymerase II transcription subunit 15</fullName>
    </recommendedName>
    <alternativeName>
        <fullName evidence="9 10">Mediator complex subunit 15</fullName>
    </alternativeName>
</protein>
<reference evidence="15 16" key="1">
    <citation type="submission" date="2019-08" db="EMBL/GenBank/DDBJ databases">
        <title>Whole genome of Aphis craccivora.</title>
        <authorList>
            <person name="Voronova N.V."/>
            <person name="Shulinski R.S."/>
            <person name="Bandarenka Y.V."/>
            <person name="Zhorov D.G."/>
            <person name="Warner D."/>
        </authorList>
    </citation>
    <scope>NUCLEOTIDE SEQUENCE [LARGE SCALE GENOMIC DNA]</scope>
    <source>
        <strain evidence="15">180601</strain>
        <tissue evidence="15">Whole Body</tissue>
    </source>
</reference>
<evidence type="ECO:0000313" key="15">
    <source>
        <dbReference type="EMBL" id="KAF0772769.1"/>
    </source>
</evidence>
<feature type="compositionally biased region" description="Polar residues" evidence="11">
    <location>
        <begin position="336"/>
        <end position="347"/>
    </location>
</feature>